<dbReference type="OrthoDB" id="830178at2"/>
<evidence type="ECO:0000256" key="1">
    <source>
        <dbReference type="ARBA" id="ARBA00004571"/>
    </source>
</evidence>
<dbReference type="InterPro" id="IPR012910">
    <property type="entry name" value="Plug_dom"/>
</dbReference>
<dbReference type="Gene3D" id="2.60.40.1120">
    <property type="entry name" value="Carboxypeptidase-like, regulatory domain"/>
    <property type="match status" value="1"/>
</dbReference>
<feature type="signal peptide" evidence="8">
    <location>
        <begin position="1"/>
        <end position="24"/>
    </location>
</feature>
<dbReference type="NCBIfam" id="TIGR04056">
    <property type="entry name" value="OMP_RagA_SusC"/>
    <property type="match status" value="1"/>
</dbReference>
<dbReference type="Pfam" id="PF13715">
    <property type="entry name" value="CarbopepD_reg_2"/>
    <property type="match status" value="1"/>
</dbReference>
<evidence type="ECO:0000256" key="2">
    <source>
        <dbReference type="ARBA" id="ARBA00022448"/>
    </source>
</evidence>
<dbReference type="SUPFAM" id="SSF56935">
    <property type="entry name" value="Porins"/>
    <property type="match status" value="1"/>
</dbReference>
<keyword evidence="11" id="KW-1185">Reference proteome</keyword>
<feature type="chain" id="PRO_5020810691" evidence="8">
    <location>
        <begin position="25"/>
        <end position="1045"/>
    </location>
</feature>
<keyword evidence="5 7" id="KW-0472">Membrane</keyword>
<name>A0A4Q1DBJ1_9BACT</name>
<evidence type="ECO:0000256" key="4">
    <source>
        <dbReference type="ARBA" id="ARBA00022692"/>
    </source>
</evidence>
<dbReference type="InterPro" id="IPR023996">
    <property type="entry name" value="TonB-dep_OMP_SusC/RagA"/>
</dbReference>
<keyword evidence="3 7" id="KW-1134">Transmembrane beta strand</keyword>
<dbReference type="PROSITE" id="PS52016">
    <property type="entry name" value="TONB_DEPENDENT_REC_3"/>
    <property type="match status" value="1"/>
</dbReference>
<comment type="similarity">
    <text evidence="7">Belongs to the TonB-dependent receptor family.</text>
</comment>
<keyword evidence="2 7" id="KW-0813">Transport</keyword>
<evidence type="ECO:0000313" key="10">
    <source>
        <dbReference type="EMBL" id="RXK86288.1"/>
    </source>
</evidence>
<comment type="caution">
    <text evidence="10">The sequence shown here is derived from an EMBL/GenBank/DDBJ whole genome shotgun (WGS) entry which is preliminary data.</text>
</comment>
<dbReference type="GO" id="GO:0009279">
    <property type="term" value="C:cell outer membrane"/>
    <property type="evidence" value="ECO:0007669"/>
    <property type="project" value="UniProtKB-SubCell"/>
</dbReference>
<accession>A0A4Q1DBJ1</accession>
<gene>
    <name evidence="10" type="ORF">ESB13_05635</name>
</gene>
<keyword evidence="4 7" id="KW-0812">Transmembrane</keyword>
<evidence type="ECO:0000259" key="9">
    <source>
        <dbReference type="Pfam" id="PF07715"/>
    </source>
</evidence>
<reference evidence="10 11" key="1">
    <citation type="submission" date="2019-01" db="EMBL/GenBank/DDBJ databases">
        <title>Filimonas sp. strain TTM-71.</title>
        <authorList>
            <person name="Chen W.-M."/>
        </authorList>
    </citation>
    <scope>NUCLEOTIDE SEQUENCE [LARGE SCALE GENOMIC DNA]</scope>
    <source>
        <strain evidence="10 11">TTM-71</strain>
    </source>
</reference>
<keyword evidence="6 7" id="KW-0998">Cell outer membrane</keyword>
<dbReference type="InterPro" id="IPR008969">
    <property type="entry name" value="CarboxyPept-like_regulatory"/>
</dbReference>
<sequence>MIMKILRILTLLLLLHSTGTSLPAQDLALVTGTVSDAHTGKPIAGITVAYEDGASTLTDDKGSFQLRVANYLVSLTISGSGYQVLSLPLKNRKQVHVSLYEAGFTSFYSEVRFPDRTRSLHQSASSLGTVNTGGAWQAGTESPDNYLQGRIPGLTVTRRSGTPGAGANLLLRGYTSLHASNQPLLVVDGVIYDNSSYGNSIIGGHTANPLQNIDIKDISQVTVVKDAVNTYGTKAANGVIFITTEHAKELATRIDFAAYQGMNLTPAQLPVMGTSDYRTYLADLFKSGGYTSEQLANLPYLNDDIASSTYHTYHNNTNWQDQVLRRGSINNYYLKVTGGDDIARYALFMGYGRNSSITDNTQLSSYRTRFNADLNLSPKLTATANLSFSYNEQSLKDQGLSFKTNPIYVSLVKAPLLAVHDIDENGVRSPNLADTDIFGVSNPQSLTGTAKAADKNYRFFGSIQANYRFNSRWQLSSLTGLIYGKIRENTFLPRKGIADDTLHNAVADSRLGSRVQRLFNIYNDTRLNYSASYHQNYRVNAAIGLRYQQTEAEEDYTLGYNSATDNLISVGNGANALRVVGGDIGRSRWLNTYLSIEQQLKQRYIAQFTLTADASSRFGRDISGVPAVGGNKLAVLPALGLSWLLSSEPFMDHAAFIDLLKLRGSYGLTGNDDIGNYDARKYYVSQNLLGLQGLVRGNIGNPGLQWELVKKLNLGVDAALFQQRLQFSVDVYKNNTSKLLLYEPLAAATGFNFVKANRGAMQTSGIDIRLGGRVLNGPLTWDVNLLVSTYRNKITSLSGSSPIITSYGGASYITQEGSAANLFYGWRTKGIYTTHEAAAAEGYSVITANGNTVAFQGGDIRFDDINGDKRIDEADRVVIGNPNPDYTGSIGSSLNYKRWSLDLLFTFSQGNDVFNYTRAVLESASGTNNQLLSVVNRWRADGQHTDIPRVSMGDATGNARFSDRWIEDGSYLRLRTVTLAYDIPVETRLLRYAKVYLSAYNLLTFTRYLGYDPEYAANSSLYSMGSDTGPEPLYKTIQLGLRVGL</sequence>
<dbReference type="InterPro" id="IPR037066">
    <property type="entry name" value="Plug_dom_sf"/>
</dbReference>
<protein>
    <submittedName>
        <fullName evidence="10">SusC/RagA family TonB-linked outer membrane protein</fullName>
    </submittedName>
</protein>
<dbReference type="Proteomes" id="UP000290545">
    <property type="component" value="Unassembled WGS sequence"/>
</dbReference>
<evidence type="ECO:0000256" key="6">
    <source>
        <dbReference type="ARBA" id="ARBA00023237"/>
    </source>
</evidence>
<dbReference type="SUPFAM" id="SSF49464">
    <property type="entry name" value="Carboxypeptidase regulatory domain-like"/>
    <property type="match status" value="1"/>
</dbReference>
<dbReference type="EMBL" id="SDHZ01000001">
    <property type="protein sequence ID" value="RXK86288.1"/>
    <property type="molecule type" value="Genomic_DNA"/>
</dbReference>
<feature type="domain" description="TonB-dependent receptor plug" evidence="9">
    <location>
        <begin position="138"/>
        <end position="239"/>
    </location>
</feature>
<organism evidence="10 11">
    <name type="scientific">Filimonas effusa</name>
    <dbReference type="NCBI Taxonomy" id="2508721"/>
    <lineage>
        <taxon>Bacteria</taxon>
        <taxon>Pseudomonadati</taxon>
        <taxon>Bacteroidota</taxon>
        <taxon>Chitinophagia</taxon>
        <taxon>Chitinophagales</taxon>
        <taxon>Chitinophagaceae</taxon>
        <taxon>Filimonas</taxon>
    </lineage>
</organism>
<evidence type="ECO:0000313" key="11">
    <source>
        <dbReference type="Proteomes" id="UP000290545"/>
    </source>
</evidence>
<keyword evidence="8" id="KW-0732">Signal</keyword>
<evidence type="ECO:0000256" key="8">
    <source>
        <dbReference type="SAM" id="SignalP"/>
    </source>
</evidence>
<dbReference type="Pfam" id="PF07715">
    <property type="entry name" value="Plug"/>
    <property type="match status" value="1"/>
</dbReference>
<evidence type="ECO:0000256" key="7">
    <source>
        <dbReference type="PROSITE-ProRule" id="PRU01360"/>
    </source>
</evidence>
<comment type="subcellular location">
    <subcellularLocation>
        <location evidence="1 7">Cell outer membrane</location>
        <topology evidence="1 7">Multi-pass membrane protein</topology>
    </subcellularLocation>
</comment>
<dbReference type="Gene3D" id="2.170.130.10">
    <property type="entry name" value="TonB-dependent receptor, plug domain"/>
    <property type="match status" value="1"/>
</dbReference>
<dbReference type="Gene3D" id="2.40.170.20">
    <property type="entry name" value="TonB-dependent receptor, beta-barrel domain"/>
    <property type="match status" value="1"/>
</dbReference>
<dbReference type="AlphaFoldDB" id="A0A4Q1DBJ1"/>
<dbReference type="InterPro" id="IPR036942">
    <property type="entry name" value="Beta-barrel_TonB_sf"/>
</dbReference>
<evidence type="ECO:0000256" key="3">
    <source>
        <dbReference type="ARBA" id="ARBA00022452"/>
    </source>
</evidence>
<dbReference type="InterPro" id="IPR039426">
    <property type="entry name" value="TonB-dep_rcpt-like"/>
</dbReference>
<evidence type="ECO:0000256" key="5">
    <source>
        <dbReference type="ARBA" id="ARBA00023136"/>
    </source>
</evidence>
<proteinExistence type="inferred from homology"/>